<sequence length="291" mass="30592">MASIDAATLFKVDGLVAVITGGATGIGLMMAKALEANGAAKVYVVGRRKDKLEEAANQAKHGNIIPIQGDVSSKESLEQIADQVRSEVGYVNLLIANSGISGPQISSVPKDASLSDFKKHAWNTPMEEFTNTYAVNSTGVWYTVLAFLELLDAGNKKGNMGEVKSQVIATSSIGGYNRMSAAGIAYNTSKAATTHMIKQMATLMVPHSIRFNALAPGLFPSELAAPLLKLANGDMTKEGAFEKSFIPAGRTGSEEDMAGTILYLASRAGAYLNGTIVVIDGGRLSLLPATY</sequence>
<evidence type="ECO:0000313" key="4">
    <source>
        <dbReference type="EMBL" id="TKA80060.1"/>
    </source>
</evidence>
<dbReference type="OrthoDB" id="2898618at2759"/>
<dbReference type="InterPro" id="IPR002347">
    <property type="entry name" value="SDR_fam"/>
</dbReference>
<dbReference type="InterPro" id="IPR052178">
    <property type="entry name" value="Sec_Metab_Biosynth_SDR"/>
</dbReference>
<keyword evidence="5" id="KW-1185">Reference proteome</keyword>
<evidence type="ECO:0000256" key="1">
    <source>
        <dbReference type="ARBA" id="ARBA00006484"/>
    </source>
</evidence>
<dbReference type="Pfam" id="PF13561">
    <property type="entry name" value="adh_short_C2"/>
    <property type="match status" value="1"/>
</dbReference>
<organism evidence="4 5">
    <name type="scientific">Cryomyces minteri</name>
    <dbReference type="NCBI Taxonomy" id="331657"/>
    <lineage>
        <taxon>Eukaryota</taxon>
        <taxon>Fungi</taxon>
        <taxon>Dikarya</taxon>
        <taxon>Ascomycota</taxon>
        <taxon>Pezizomycotina</taxon>
        <taxon>Dothideomycetes</taxon>
        <taxon>Dothideomycetes incertae sedis</taxon>
        <taxon>Cryomyces</taxon>
    </lineage>
</organism>
<dbReference type="AlphaFoldDB" id="A0A4U0XR75"/>
<comment type="similarity">
    <text evidence="1">Belongs to the short-chain dehydrogenases/reductases (SDR) family.</text>
</comment>
<dbReference type="InterPro" id="IPR036291">
    <property type="entry name" value="NAD(P)-bd_dom_sf"/>
</dbReference>
<keyword evidence="3" id="KW-0560">Oxidoreductase</keyword>
<dbReference type="InterPro" id="IPR020904">
    <property type="entry name" value="Sc_DH/Rdtase_CS"/>
</dbReference>
<evidence type="ECO:0000256" key="3">
    <source>
        <dbReference type="ARBA" id="ARBA00023002"/>
    </source>
</evidence>
<dbReference type="Proteomes" id="UP000308768">
    <property type="component" value="Unassembled WGS sequence"/>
</dbReference>
<accession>A0A4U0XR75</accession>
<dbReference type="PRINTS" id="PR00081">
    <property type="entry name" value="GDHRDH"/>
</dbReference>
<dbReference type="PANTHER" id="PTHR43618:SF18">
    <property type="entry name" value="SHORT CHAIN DEHYDROGENASE_REDUCTASE FAMILY (AFU_ORTHOLOGUE AFUA_5G12480)"/>
    <property type="match status" value="1"/>
</dbReference>
<dbReference type="PANTHER" id="PTHR43618">
    <property type="entry name" value="7-ALPHA-HYDROXYSTEROID DEHYDROGENASE"/>
    <property type="match status" value="1"/>
</dbReference>
<keyword evidence="2" id="KW-0521">NADP</keyword>
<dbReference type="EMBL" id="NAJN01000072">
    <property type="protein sequence ID" value="TKA80060.1"/>
    <property type="molecule type" value="Genomic_DNA"/>
</dbReference>
<reference evidence="4 5" key="1">
    <citation type="submission" date="2017-03" db="EMBL/GenBank/DDBJ databases">
        <title>Genomes of endolithic fungi from Antarctica.</title>
        <authorList>
            <person name="Coleine C."/>
            <person name="Masonjones S."/>
            <person name="Stajich J.E."/>
        </authorList>
    </citation>
    <scope>NUCLEOTIDE SEQUENCE [LARGE SCALE GENOMIC DNA]</scope>
    <source>
        <strain evidence="4 5">CCFEE 5187</strain>
    </source>
</reference>
<dbReference type="PROSITE" id="PS00061">
    <property type="entry name" value="ADH_SHORT"/>
    <property type="match status" value="1"/>
</dbReference>
<proteinExistence type="inferred from homology"/>
<dbReference type="CDD" id="cd05233">
    <property type="entry name" value="SDR_c"/>
    <property type="match status" value="1"/>
</dbReference>
<evidence type="ECO:0000313" key="5">
    <source>
        <dbReference type="Proteomes" id="UP000308768"/>
    </source>
</evidence>
<gene>
    <name evidence="4" type="ORF">B0A49_02500</name>
</gene>
<dbReference type="GO" id="GO:0016491">
    <property type="term" value="F:oxidoreductase activity"/>
    <property type="evidence" value="ECO:0007669"/>
    <property type="project" value="UniProtKB-KW"/>
</dbReference>
<name>A0A4U0XR75_9PEZI</name>
<comment type="caution">
    <text evidence="4">The sequence shown here is derived from an EMBL/GenBank/DDBJ whole genome shotgun (WGS) entry which is preliminary data.</text>
</comment>
<dbReference type="STRING" id="331657.A0A4U0XR75"/>
<protein>
    <submittedName>
        <fullName evidence="4">Uncharacterized protein</fullName>
    </submittedName>
</protein>
<dbReference type="SUPFAM" id="SSF51735">
    <property type="entry name" value="NAD(P)-binding Rossmann-fold domains"/>
    <property type="match status" value="1"/>
</dbReference>
<dbReference type="Gene3D" id="3.40.50.720">
    <property type="entry name" value="NAD(P)-binding Rossmann-like Domain"/>
    <property type="match status" value="1"/>
</dbReference>
<evidence type="ECO:0000256" key="2">
    <source>
        <dbReference type="ARBA" id="ARBA00022857"/>
    </source>
</evidence>